<gene>
    <name evidence="13" type="primary">ruvC</name>
    <name evidence="15" type="ORF">AUJ59_01950</name>
</gene>
<dbReference type="PANTHER" id="PTHR30194:SF3">
    <property type="entry name" value="CROSSOVER JUNCTION ENDODEOXYRIBONUCLEASE RUVC"/>
    <property type="match status" value="1"/>
</dbReference>
<name>A0A1J4RSL9_9BACT</name>
<dbReference type="FunFam" id="3.30.420.10:FF:000002">
    <property type="entry name" value="Crossover junction endodeoxyribonuclease RuvC"/>
    <property type="match status" value="1"/>
</dbReference>
<dbReference type="HAMAP" id="MF_00034">
    <property type="entry name" value="RuvC"/>
    <property type="match status" value="1"/>
</dbReference>
<protein>
    <recommendedName>
        <fullName evidence="13 14">Crossover junction endodeoxyribonuclease RuvC</fullName>
        <ecNumber evidence="13 14">3.1.21.10</ecNumber>
    </recommendedName>
    <alternativeName>
        <fullName evidence="13">Holliday junction nuclease RuvC</fullName>
    </alternativeName>
    <alternativeName>
        <fullName evidence="13">Holliday junction resolvase RuvC</fullName>
    </alternativeName>
</protein>
<accession>A0A1J4RSL9</accession>
<dbReference type="InterPro" id="IPR036397">
    <property type="entry name" value="RNaseH_sf"/>
</dbReference>
<dbReference type="GO" id="GO:0048476">
    <property type="term" value="C:Holliday junction resolvase complex"/>
    <property type="evidence" value="ECO:0007669"/>
    <property type="project" value="UniProtKB-UniRule"/>
</dbReference>
<feature type="active site" evidence="13">
    <location>
        <position position="136"/>
    </location>
</feature>
<dbReference type="GO" id="GO:0006310">
    <property type="term" value="P:DNA recombination"/>
    <property type="evidence" value="ECO:0007669"/>
    <property type="project" value="UniProtKB-UniRule"/>
</dbReference>
<dbReference type="Proteomes" id="UP000183144">
    <property type="component" value="Unassembled WGS sequence"/>
</dbReference>
<comment type="function">
    <text evidence="13">The RuvA-RuvB-RuvC complex processes Holliday junction (HJ) DNA during genetic recombination and DNA repair. Endonuclease that resolves HJ intermediates. Cleaves cruciform DNA by making single-stranded nicks across the HJ at symmetrical positions within the homologous arms, yielding a 5'-phosphate and a 3'-hydroxyl group; requires a central core of homology in the junction. The consensus cleavage sequence is 5'-(A/T)TT(C/G)-3'. Cleavage occurs on the 3'-side of the TT dinucleotide at the point of strand exchange. HJ branch migration catalyzed by RuvA-RuvB allows RuvC to scan DNA until it finds its consensus sequence, where it cleaves and resolves the cruciform DNA.</text>
</comment>
<dbReference type="PRINTS" id="PR00696">
    <property type="entry name" value="RSOLVASERUVC"/>
</dbReference>
<evidence type="ECO:0000313" key="15">
    <source>
        <dbReference type="EMBL" id="OIN89308.1"/>
    </source>
</evidence>
<comment type="subunit">
    <text evidence="13">Homodimer which binds Holliday junction (HJ) DNA. The HJ becomes 2-fold symmetrical on binding to RuvC with unstacked arms; it has a different conformation from HJ DNA in complex with RuvA. In the full resolvosome a probable DNA-RuvA(4)-RuvB(12)-RuvC(2) complex forms which resolves the HJ.</text>
</comment>
<evidence type="ECO:0000256" key="14">
    <source>
        <dbReference type="NCBIfam" id="TIGR00228"/>
    </source>
</evidence>
<organism evidence="15 16">
    <name type="scientific">Candidatus Beckwithbacteria bacterium CG1_02_47_37</name>
    <dbReference type="NCBI Taxonomy" id="1805034"/>
    <lineage>
        <taxon>Bacteria</taxon>
        <taxon>Candidatus Beckwithiibacteriota</taxon>
    </lineage>
</organism>
<comment type="subcellular location">
    <subcellularLocation>
        <location evidence="13">Cytoplasm</location>
    </subcellularLocation>
</comment>
<dbReference type="EMBL" id="MNUI01000035">
    <property type="protein sequence ID" value="OIN89308.1"/>
    <property type="molecule type" value="Genomic_DNA"/>
</dbReference>
<comment type="catalytic activity">
    <reaction evidence="12 13">
        <text>Endonucleolytic cleavage at a junction such as a reciprocal single-stranded crossover between two homologous DNA duplexes (Holliday junction).</text>
        <dbReference type="EC" id="3.1.21.10"/>
    </reaction>
</comment>
<feature type="binding site" evidence="13">
    <location>
        <position position="136"/>
    </location>
    <ligand>
        <name>Mg(2+)</name>
        <dbReference type="ChEBI" id="CHEBI:18420"/>
        <label>1</label>
    </ligand>
</feature>
<comment type="caution">
    <text evidence="15">The sequence shown here is derived from an EMBL/GenBank/DDBJ whole genome shotgun (WGS) entry which is preliminary data.</text>
</comment>
<evidence type="ECO:0000256" key="12">
    <source>
        <dbReference type="ARBA" id="ARBA00029354"/>
    </source>
</evidence>
<evidence type="ECO:0000256" key="4">
    <source>
        <dbReference type="ARBA" id="ARBA00022723"/>
    </source>
</evidence>
<keyword evidence="11 13" id="KW-0234">DNA repair</keyword>
<feature type="binding site" evidence="13">
    <location>
        <position position="7"/>
    </location>
    <ligand>
        <name>Mg(2+)</name>
        <dbReference type="ChEBI" id="CHEBI:18420"/>
        <label>1</label>
    </ligand>
</feature>
<dbReference type="PANTHER" id="PTHR30194">
    <property type="entry name" value="CROSSOVER JUNCTION ENDODEOXYRIBONUCLEASE RUVC"/>
    <property type="match status" value="1"/>
</dbReference>
<feature type="active site" evidence="13">
    <location>
        <position position="7"/>
    </location>
</feature>
<keyword evidence="3 13" id="KW-0540">Nuclease</keyword>
<evidence type="ECO:0000256" key="3">
    <source>
        <dbReference type="ARBA" id="ARBA00022722"/>
    </source>
</evidence>
<evidence type="ECO:0000256" key="11">
    <source>
        <dbReference type="ARBA" id="ARBA00023204"/>
    </source>
</evidence>
<comment type="cofactor">
    <cofactor evidence="13">
        <name>Mg(2+)</name>
        <dbReference type="ChEBI" id="CHEBI:18420"/>
    </cofactor>
    <text evidence="13">Binds 2 Mg(2+) ion per subunit.</text>
</comment>
<evidence type="ECO:0000256" key="6">
    <source>
        <dbReference type="ARBA" id="ARBA00022763"/>
    </source>
</evidence>
<keyword evidence="4 13" id="KW-0479">Metal-binding</keyword>
<keyword evidence="9 13" id="KW-0238">DNA-binding</keyword>
<keyword evidence="7 13" id="KW-0378">Hydrolase</keyword>
<keyword evidence="8 13" id="KW-0460">Magnesium</keyword>
<reference evidence="15 16" key="1">
    <citation type="journal article" date="2016" name="Environ. Microbiol.">
        <title>Genomic resolution of a cold subsurface aquifer community provides metabolic insights for novel microbes adapted to high CO concentrations.</title>
        <authorList>
            <person name="Probst A.J."/>
            <person name="Castelle C.J."/>
            <person name="Singh A."/>
            <person name="Brown C.T."/>
            <person name="Anantharaman K."/>
            <person name="Sharon I."/>
            <person name="Hug L.A."/>
            <person name="Burstein D."/>
            <person name="Emerson J.B."/>
            <person name="Thomas B.C."/>
            <person name="Banfield J.F."/>
        </authorList>
    </citation>
    <scope>NUCLEOTIDE SEQUENCE [LARGE SCALE GENOMIC DNA]</scope>
    <source>
        <strain evidence="15">CG1_02_47_37</strain>
    </source>
</reference>
<dbReference type="Pfam" id="PF02075">
    <property type="entry name" value="RuvC"/>
    <property type="match status" value="1"/>
</dbReference>
<evidence type="ECO:0000256" key="5">
    <source>
        <dbReference type="ARBA" id="ARBA00022759"/>
    </source>
</evidence>
<dbReference type="GO" id="GO:0006281">
    <property type="term" value="P:DNA repair"/>
    <property type="evidence" value="ECO:0007669"/>
    <property type="project" value="UniProtKB-UniRule"/>
</dbReference>
<evidence type="ECO:0000256" key="10">
    <source>
        <dbReference type="ARBA" id="ARBA00023172"/>
    </source>
</evidence>
<dbReference type="InterPro" id="IPR002176">
    <property type="entry name" value="X-over_junc_endoDNase_RuvC"/>
</dbReference>
<feature type="active site" evidence="13">
    <location>
        <position position="63"/>
    </location>
</feature>
<evidence type="ECO:0000256" key="8">
    <source>
        <dbReference type="ARBA" id="ARBA00022842"/>
    </source>
</evidence>
<evidence type="ECO:0000256" key="9">
    <source>
        <dbReference type="ARBA" id="ARBA00023125"/>
    </source>
</evidence>
<dbReference type="GO" id="GO:0003677">
    <property type="term" value="F:DNA binding"/>
    <property type="evidence" value="ECO:0007669"/>
    <property type="project" value="UniProtKB-KW"/>
</dbReference>
<evidence type="ECO:0000256" key="13">
    <source>
        <dbReference type="HAMAP-Rule" id="MF_00034"/>
    </source>
</evidence>
<dbReference type="AlphaFoldDB" id="A0A1J4RSL9"/>
<dbReference type="GO" id="GO:0005737">
    <property type="term" value="C:cytoplasm"/>
    <property type="evidence" value="ECO:0007669"/>
    <property type="project" value="UniProtKB-SubCell"/>
</dbReference>
<keyword evidence="2 13" id="KW-0963">Cytoplasm</keyword>
<dbReference type="InterPro" id="IPR020563">
    <property type="entry name" value="X-over_junc_endoDNase_Mg_BS"/>
</dbReference>
<proteinExistence type="inferred from homology"/>
<dbReference type="GO" id="GO:0000287">
    <property type="term" value="F:magnesium ion binding"/>
    <property type="evidence" value="ECO:0007669"/>
    <property type="project" value="UniProtKB-UniRule"/>
</dbReference>
<evidence type="ECO:0000313" key="16">
    <source>
        <dbReference type="Proteomes" id="UP000183144"/>
    </source>
</evidence>
<comment type="similarity">
    <text evidence="1 13">Belongs to the RuvC family.</text>
</comment>
<keyword evidence="6 13" id="KW-0227">DNA damage</keyword>
<dbReference type="PROSITE" id="PS01321">
    <property type="entry name" value="RUVC"/>
    <property type="match status" value="1"/>
</dbReference>
<dbReference type="InterPro" id="IPR012337">
    <property type="entry name" value="RNaseH-like_sf"/>
</dbReference>
<dbReference type="CDD" id="cd16962">
    <property type="entry name" value="RuvC"/>
    <property type="match status" value="1"/>
</dbReference>
<dbReference type="EC" id="3.1.21.10" evidence="13 14"/>
<dbReference type="NCBIfam" id="TIGR00228">
    <property type="entry name" value="ruvC"/>
    <property type="match status" value="1"/>
</dbReference>
<dbReference type="NCBIfam" id="NF000711">
    <property type="entry name" value="PRK00039.2-1"/>
    <property type="match status" value="1"/>
</dbReference>
<sequence>MKILGIDPGTARLGWGVIDNEVMVDCGCLETPPKQPEEKRLSSLFIKLNELIKQHRPETAAVEKLFFFKNQTTLIPVAQSRGVVLLAAAQNNLPVFSYTPLQIKQAVTGYGRAEKIQVQQMVKSILKLKIIPRPDDAADALAVALTHSFSYKFKSRVK</sequence>
<dbReference type="GO" id="GO:0008821">
    <property type="term" value="F:crossover junction DNA endonuclease activity"/>
    <property type="evidence" value="ECO:0007669"/>
    <property type="project" value="UniProtKB-UniRule"/>
</dbReference>
<feature type="binding site" evidence="13">
    <location>
        <position position="63"/>
    </location>
    <ligand>
        <name>Mg(2+)</name>
        <dbReference type="ChEBI" id="CHEBI:18420"/>
        <label>2</label>
    </ligand>
</feature>
<dbReference type="STRING" id="1805034.AUJ59_01950"/>
<evidence type="ECO:0000256" key="7">
    <source>
        <dbReference type="ARBA" id="ARBA00022801"/>
    </source>
</evidence>
<keyword evidence="10 13" id="KW-0233">DNA recombination</keyword>
<dbReference type="SUPFAM" id="SSF53098">
    <property type="entry name" value="Ribonuclease H-like"/>
    <property type="match status" value="1"/>
</dbReference>
<dbReference type="Gene3D" id="3.30.420.10">
    <property type="entry name" value="Ribonuclease H-like superfamily/Ribonuclease H"/>
    <property type="match status" value="1"/>
</dbReference>
<evidence type="ECO:0000256" key="1">
    <source>
        <dbReference type="ARBA" id="ARBA00009518"/>
    </source>
</evidence>
<evidence type="ECO:0000256" key="2">
    <source>
        <dbReference type="ARBA" id="ARBA00022490"/>
    </source>
</evidence>
<keyword evidence="5 13" id="KW-0255">Endonuclease</keyword>